<evidence type="ECO:0000256" key="5">
    <source>
        <dbReference type="ARBA" id="ARBA00023136"/>
    </source>
</evidence>
<keyword evidence="8" id="KW-1185">Reference proteome</keyword>
<dbReference type="Proteomes" id="UP000321157">
    <property type="component" value="Unassembled WGS sequence"/>
</dbReference>
<organism evidence="7 8">
    <name type="scientific">Aneurinibacillus danicus</name>
    <dbReference type="NCBI Taxonomy" id="267746"/>
    <lineage>
        <taxon>Bacteria</taxon>
        <taxon>Bacillati</taxon>
        <taxon>Bacillota</taxon>
        <taxon>Bacilli</taxon>
        <taxon>Bacillales</taxon>
        <taxon>Paenibacillaceae</taxon>
        <taxon>Aneurinibacillus group</taxon>
        <taxon>Aneurinibacillus</taxon>
    </lineage>
</organism>
<feature type="transmembrane region" description="Helical" evidence="6">
    <location>
        <begin position="198"/>
        <end position="216"/>
    </location>
</feature>
<comment type="caution">
    <text evidence="7">The sequence shown here is derived from an EMBL/GenBank/DDBJ whole genome shotgun (WGS) entry which is preliminary data.</text>
</comment>
<comment type="subcellular location">
    <subcellularLocation>
        <location evidence="1">Membrane</location>
        <topology evidence="1">Multi-pass membrane protein</topology>
    </subcellularLocation>
</comment>
<evidence type="ECO:0000256" key="3">
    <source>
        <dbReference type="ARBA" id="ARBA00022692"/>
    </source>
</evidence>
<dbReference type="Pfam" id="PF03741">
    <property type="entry name" value="TerC"/>
    <property type="match status" value="1"/>
</dbReference>
<name>A0A511V7Q2_9BACL</name>
<dbReference type="PANTHER" id="PTHR30238:SF4">
    <property type="entry name" value="SLL1022 PROTEIN"/>
    <property type="match status" value="1"/>
</dbReference>
<dbReference type="PANTHER" id="PTHR30238">
    <property type="entry name" value="MEMBRANE BOUND PREDICTED REDOX MODULATOR"/>
    <property type="match status" value="1"/>
</dbReference>
<reference evidence="7 8" key="1">
    <citation type="submission" date="2019-07" db="EMBL/GenBank/DDBJ databases">
        <title>Whole genome shotgun sequence of Aneurinibacillus danicus NBRC 102444.</title>
        <authorList>
            <person name="Hosoyama A."/>
            <person name="Uohara A."/>
            <person name="Ohji S."/>
            <person name="Ichikawa N."/>
        </authorList>
    </citation>
    <scope>NUCLEOTIDE SEQUENCE [LARGE SCALE GENOMIC DNA]</scope>
    <source>
        <strain evidence="7 8">NBRC 102444</strain>
    </source>
</reference>
<keyword evidence="3 6" id="KW-0812">Transmembrane</keyword>
<feature type="transmembrane region" description="Helical" evidence="6">
    <location>
        <begin position="48"/>
        <end position="70"/>
    </location>
</feature>
<keyword evidence="5 6" id="KW-0472">Membrane</keyword>
<dbReference type="InterPro" id="IPR005496">
    <property type="entry name" value="Integral_membrane_TerC"/>
</dbReference>
<feature type="transmembrane region" description="Helical" evidence="6">
    <location>
        <begin position="12"/>
        <end position="36"/>
    </location>
</feature>
<proteinExistence type="inferred from homology"/>
<evidence type="ECO:0000256" key="1">
    <source>
        <dbReference type="ARBA" id="ARBA00004141"/>
    </source>
</evidence>
<feature type="transmembrane region" description="Helical" evidence="6">
    <location>
        <begin position="168"/>
        <end position="186"/>
    </location>
</feature>
<comment type="similarity">
    <text evidence="2">Belongs to the TerC family.</text>
</comment>
<evidence type="ECO:0000313" key="8">
    <source>
        <dbReference type="Proteomes" id="UP000321157"/>
    </source>
</evidence>
<evidence type="ECO:0000256" key="6">
    <source>
        <dbReference type="SAM" id="Phobius"/>
    </source>
</evidence>
<gene>
    <name evidence="7" type="ORF">ADA01nite_24170</name>
</gene>
<evidence type="ECO:0000313" key="7">
    <source>
        <dbReference type="EMBL" id="GEN34957.1"/>
    </source>
</evidence>
<accession>A0A511V7Q2</accession>
<feature type="transmembrane region" description="Helical" evidence="6">
    <location>
        <begin position="139"/>
        <end position="159"/>
    </location>
</feature>
<dbReference type="EMBL" id="BJXX01000106">
    <property type="protein sequence ID" value="GEN34957.1"/>
    <property type="molecule type" value="Genomic_DNA"/>
</dbReference>
<evidence type="ECO:0000256" key="4">
    <source>
        <dbReference type="ARBA" id="ARBA00022989"/>
    </source>
</evidence>
<feature type="transmembrane region" description="Helical" evidence="6">
    <location>
        <begin position="76"/>
        <end position="93"/>
    </location>
</feature>
<evidence type="ECO:0000256" key="2">
    <source>
        <dbReference type="ARBA" id="ARBA00007511"/>
    </source>
</evidence>
<dbReference type="NCBIfam" id="TIGR03717">
    <property type="entry name" value="R_switched_YjbE"/>
    <property type="match status" value="1"/>
</dbReference>
<keyword evidence="4 6" id="KW-1133">Transmembrane helix</keyword>
<dbReference type="AlphaFoldDB" id="A0A511V7Q2"/>
<dbReference type="InterPro" id="IPR022301">
    <property type="entry name" value="Integral_membrane_YjbE"/>
</dbReference>
<protein>
    <submittedName>
        <fullName evidence="7">Membrane protein</fullName>
    </submittedName>
</protein>
<dbReference type="GO" id="GO:0016020">
    <property type="term" value="C:membrane"/>
    <property type="evidence" value="ECO:0007669"/>
    <property type="project" value="UniProtKB-SubCell"/>
</dbReference>
<sequence length="230" mass="24716">MVIVEFLSAQFFSMLFSIIIIDLVLAGDNAIVIGLASRNLPKEQQKKAIIWGTVGAIAIRALATIFVVWLLKIPGLHLIGGAILVWIAYKLLIGEEEEENIESSSSLFGAIRTIIVADVMMGLDNVLAVAGAAQGHTGMVVLGLLISIPLVVWGSQVIIKLMDRFPKLIYVGAGVLAYTAAKMMVTEKFIVPFFAENPVIKWIVIVVIVAGVLISGKMKKDRQSTTAASA</sequence>